<organism evidence="1">
    <name type="scientific">Spongospora subterranea</name>
    <dbReference type="NCBI Taxonomy" id="70186"/>
    <lineage>
        <taxon>Eukaryota</taxon>
        <taxon>Sar</taxon>
        <taxon>Rhizaria</taxon>
        <taxon>Endomyxa</taxon>
        <taxon>Phytomyxea</taxon>
        <taxon>Plasmodiophorida</taxon>
        <taxon>Plasmodiophoridae</taxon>
        <taxon>Spongospora</taxon>
    </lineage>
</organism>
<protein>
    <submittedName>
        <fullName evidence="1">Uncharacterized protein</fullName>
    </submittedName>
</protein>
<proteinExistence type="predicted"/>
<evidence type="ECO:0000313" key="1">
    <source>
        <dbReference type="EMBL" id="CRZ00571.1"/>
    </source>
</evidence>
<reference evidence="1" key="1">
    <citation type="submission" date="2015-04" db="EMBL/GenBank/DDBJ databases">
        <title>The genome sequence of the plant pathogenic Rhizarian Plasmodiophora brassicae reveals insights in its biotrophic life cycle and the origin of chitin synthesis.</title>
        <authorList>
            <person name="Schwelm A."/>
            <person name="Fogelqvist J."/>
            <person name="Knaust A."/>
            <person name="Julke S."/>
            <person name="Lilja T."/>
            <person name="Dhandapani V."/>
            <person name="Bonilla-Rosso G."/>
            <person name="Karlsson M."/>
            <person name="Shevchenko A."/>
            <person name="Choi S.R."/>
            <person name="Kim H.G."/>
            <person name="Park J.Y."/>
            <person name="Lim Y.P."/>
            <person name="Ludwig-Muller J."/>
            <person name="Dixelius C."/>
        </authorList>
    </citation>
    <scope>NUCLEOTIDE SEQUENCE</scope>
    <source>
        <tissue evidence="1">Potato root galls</tissue>
    </source>
</reference>
<feature type="non-terminal residue" evidence="1">
    <location>
        <position position="173"/>
    </location>
</feature>
<name>A0A0H5QGW9_9EUKA</name>
<dbReference type="AlphaFoldDB" id="A0A0H5QGW9"/>
<accession>A0A0H5QGW9</accession>
<feature type="non-terminal residue" evidence="1">
    <location>
        <position position="1"/>
    </location>
</feature>
<dbReference type="EMBL" id="HACM01000129">
    <property type="protein sequence ID" value="CRZ00571.1"/>
    <property type="molecule type" value="Transcribed_RNA"/>
</dbReference>
<sequence length="173" mass="19654">QGGDQEYQDSVGMRDAVVCYHLLRDRHRIWSCLSIGKDSPRLTPFEQFWTDVPFPLFSTTELILADCGLLSSINPSDVFCRNCTSVLVLDLIPLSIPGVPIVENGECVSIYHWPMVIDFSAITSDLRAAITPIQYIGSQTQTQFLHIDTNTTRKMRLSRRQFDLHLIIVVVER</sequence>